<dbReference type="Proteomes" id="UP001296776">
    <property type="component" value="Unassembled WGS sequence"/>
</dbReference>
<dbReference type="EMBL" id="NRSJ01000010">
    <property type="protein sequence ID" value="MBK1704449.1"/>
    <property type="molecule type" value="Genomic_DNA"/>
</dbReference>
<reference evidence="1" key="1">
    <citation type="submission" date="2017-08" db="EMBL/GenBank/DDBJ databases">
        <authorList>
            <person name="Imhoff J.F."/>
            <person name="Rahn T."/>
            <person name="Kuenzel S."/>
            <person name="Neulinger S.C."/>
        </authorList>
    </citation>
    <scope>NUCLEOTIDE SEQUENCE</scope>
    <source>
        <strain evidence="1">DSM 11080</strain>
    </source>
</reference>
<name>A0AAJ0X941_9GAMM</name>
<comment type="caution">
    <text evidence="1">The sequence shown here is derived from an EMBL/GenBank/DDBJ whole genome shotgun (WGS) entry which is preliminary data.</text>
</comment>
<evidence type="ECO:0000313" key="2">
    <source>
        <dbReference type="Proteomes" id="UP001296776"/>
    </source>
</evidence>
<reference evidence="1" key="2">
    <citation type="journal article" date="2020" name="Microorganisms">
        <title>Osmotic Adaptation and Compatible Solute Biosynthesis of Phototrophic Bacteria as Revealed from Genome Analyses.</title>
        <authorList>
            <person name="Imhoff J.F."/>
            <person name="Rahn T."/>
            <person name="Kunzel S."/>
            <person name="Keller A."/>
            <person name="Neulinger S.C."/>
        </authorList>
    </citation>
    <scope>NUCLEOTIDE SEQUENCE</scope>
    <source>
        <strain evidence="1">DSM 11080</strain>
    </source>
</reference>
<keyword evidence="2" id="KW-1185">Reference proteome</keyword>
<proteinExistence type="predicted"/>
<gene>
    <name evidence="1" type="ORF">CKO40_07840</name>
</gene>
<organism evidence="1 2">
    <name type="scientific">Halochromatium glycolicum</name>
    <dbReference type="NCBI Taxonomy" id="85075"/>
    <lineage>
        <taxon>Bacteria</taxon>
        <taxon>Pseudomonadati</taxon>
        <taxon>Pseudomonadota</taxon>
        <taxon>Gammaproteobacteria</taxon>
        <taxon>Chromatiales</taxon>
        <taxon>Chromatiaceae</taxon>
        <taxon>Halochromatium</taxon>
    </lineage>
</organism>
<protein>
    <submittedName>
        <fullName evidence="1">Uncharacterized protein</fullName>
    </submittedName>
</protein>
<evidence type="ECO:0000313" key="1">
    <source>
        <dbReference type="EMBL" id="MBK1704449.1"/>
    </source>
</evidence>
<sequence>MLSALWAIPILSSAAPLLDEQTEALIVDAVEAAFELDLYNSRCRQDRSGRRTENLNKALASGFRMTVIDAQDDLFPEGYYRDVQERMTRDFLARLRAMGGCAGAKEAKLRNELRARYEQAMEQLEQFP</sequence>
<dbReference type="AlphaFoldDB" id="A0AAJ0X941"/>
<accession>A0AAJ0X941</accession>